<sequence>MTTPDSFSHRDDGTPEGEWQRAFGERMPEQPQLGPAFFQNLGHLVVVAAHPDDETLGAAGLVARAGASGARVTVIVATSGEGSHPDAPDLGELARRREDETRCALAEVDPGATVHFLRLPDGRLSEHRFALAQAIAEVVGPDAMAGRGADRAGAGADAGLATDADATAGPAIGAGAAADADADADADAGASAPWHAPHRDRAGRHAAPSGADHPAGHGAGRPDANRPITDGTFGGRDERRGATVLVAPWVGDRHPDHAAAAVAASAVAQTAGLELLGYPIWLWHWARPADQGVPWARLRVLALDDSQRAAKARAVAAHASQVLPLGDAPDEEPLLHSGMLAHFARPFECFVVSADGESPKAAAERAVPSDSDDSTRATSVAPGVLHDGGVAADYFDALHRGADDPWGFESRWYEERKRAVLLASLPDRSYGEVLEVGSSTGVLSRALAARTSGRLVGVDVSEVAVERARERNADLQDVSFERMRVPAEWPSGSFDLVVVSEVGYYLDPPDLTGLIERILGSLTPLGAVICCHWRHPVAGRAIDGDGVHAVFADRPEFARLARHLEEDFVLDVLVRTPGESVARRERIV</sequence>
<evidence type="ECO:0000256" key="2">
    <source>
        <dbReference type="SAM" id="MobiDB-lite"/>
    </source>
</evidence>
<dbReference type="InterPro" id="IPR003737">
    <property type="entry name" value="GlcNAc_PI_deacetylase-related"/>
</dbReference>
<feature type="region of interest" description="Disordered" evidence="2">
    <location>
        <begin position="1"/>
        <end position="25"/>
    </location>
</feature>
<organism evidence="3 4">
    <name type="scientific">Herbiconiux aconitum</name>
    <dbReference type="NCBI Taxonomy" id="2970913"/>
    <lineage>
        <taxon>Bacteria</taxon>
        <taxon>Bacillati</taxon>
        <taxon>Actinomycetota</taxon>
        <taxon>Actinomycetes</taxon>
        <taxon>Micrococcales</taxon>
        <taxon>Microbacteriaceae</taxon>
        <taxon>Herbiconiux</taxon>
    </lineage>
</organism>
<dbReference type="Gene3D" id="3.40.50.10320">
    <property type="entry name" value="LmbE-like"/>
    <property type="match status" value="2"/>
</dbReference>
<keyword evidence="4" id="KW-1185">Reference proteome</keyword>
<dbReference type="EMBL" id="JANLCM010000002">
    <property type="protein sequence ID" value="MCS5719154.1"/>
    <property type="molecule type" value="Genomic_DNA"/>
</dbReference>
<protein>
    <submittedName>
        <fullName evidence="3">PIG-L family deacetylase</fullName>
    </submittedName>
</protein>
<dbReference type="Pfam" id="PF05401">
    <property type="entry name" value="NodS"/>
    <property type="match status" value="1"/>
</dbReference>
<dbReference type="InterPro" id="IPR029063">
    <property type="entry name" value="SAM-dependent_MTases_sf"/>
</dbReference>
<dbReference type="InterPro" id="IPR024078">
    <property type="entry name" value="LmbE-like_dom_sf"/>
</dbReference>
<evidence type="ECO:0000256" key="1">
    <source>
        <dbReference type="ARBA" id="ARBA00022833"/>
    </source>
</evidence>
<dbReference type="PANTHER" id="PTHR12993">
    <property type="entry name" value="N-ACETYLGLUCOSAMINYL-PHOSPHATIDYLINOSITOL DE-N-ACETYLASE-RELATED"/>
    <property type="match status" value="1"/>
</dbReference>
<feature type="region of interest" description="Disordered" evidence="2">
    <location>
        <begin position="361"/>
        <end position="382"/>
    </location>
</feature>
<dbReference type="InterPro" id="IPR008715">
    <property type="entry name" value="SAM-MeTfrase_NodS-like"/>
</dbReference>
<dbReference type="RefSeq" id="WP_259508658.1">
    <property type="nucleotide sequence ID" value="NZ_JANLCM010000002.1"/>
</dbReference>
<dbReference type="Gene3D" id="3.40.50.150">
    <property type="entry name" value="Vaccinia Virus protein VP39"/>
    <property type="match status" value="1"/>
</dbReference>
<keyword evidence="1" id="KW-0862">Zinc</keyword>
<dbReference type="Proteomes" id="UP001165584">
    <property type="component" value="Unassembled WGS sequence"/>
</dbReference>
<feature type="region of interest" description="Disordered" evidence="2">
    <location>
        <begin position="184"/>
        <end position="237"/>
    </location>
</feature>
<evidence type="ECO:0000313" key="3">
    <source>
        <dbReference type="EMBL" id="MCS5719154.1"/>
    </source>
</evidence>
<dbReference type="CDD" id="cd02440">
    <property type="entry name" value="AdoMet_MTases"/>
    <property type="match status" value="1"/>
</dbReference>
<name>A0ABT2GSE8_9MICO</name>
<dbReference type="Pfam" id="PF02585">
    <property type="entry name" value="PIG-L"/>
    <property type="match status" value="1"/>
</dbReference>
<dbReference type="PANTHER" id="PTHR12993:SF11">
    <property type="entry name" value="N-ACETYLGLUCOSAMINYL-PHOSPHATIDYLINOSITOL DE-N-ACETYLASE"/>
    <property type="match status" value="1"/>
</dbReference>
<accession>A0ABT2GSE8</accession>
<dbReference type="SUPFAM" id="SSF102588">
    <property type="entry name" value="LmbE-like"/>
    <property type="match status" value="2"/>
</dbReference>
<gene>
    <name evidence="3" type="ORF">N1027_13520</name>
</gene>
<reference evidence="3" key="1">
    <citation type="submission" date="2022-08" db="EMBL/GenBank/DDBJ databases">
        <authorList>
            <person name="Deng Y."/>
            <person name="Han X.-F."/>
            <person name="Zhang Y.-Q."/>
        </authorList>
    </citation>
    <scope>NUCLEOTIDE SEQUENCE</scope>
    <source>
        <strain evidence="3">CPCC 205763</strain>
    </source>
</reference>
<proteinExistence type="predicted"/>
<comment type="caution">
    <text evidence="3">The sequence shown here is derived from an EMBL/GenBank/DDBJ whole genome shotgun (WGS) entry which is preliminary data.</text>
</comment>
<evidence type="ECO:0000313" key="4">
    <source>
        <dbReference type="Proteomes" id="UP001165584"/>
    </source>
</evidence>
<dbReference type="SUPFAM" id="SSF53335">
    <property type="entry name" value="S-adenosyl-L-methionine-dependent methyltransferases"/>
    <property type="match status" value="1"/>
</dbReference>